<sequence>YEMQLRTLGKEKMEIGIEDAMNWMAINLISKDRKNPSLWKLETFSGFRDKSGVDMPVSIGGVRYASEQEYWQITLNNYVQNDFGNEYVAENKGEAALIWNKLGLLPDTYIRNLTTNNNVIRAHPELQDFQQVIASSIQDSITNTLALKAKDLTAKYYLDKPDIATESDYQKAKQELENLKVIFGEDYSLSPDIQAVETKLIAKRVQTTKDILATAAEYAEAEGISLQEAIKKYGPTAAIEVSAETFKEKTPMETAAEIAEQGAKAPELYEQKGKLKKK</sequence>
<feature type="non-terminal residue" evidence="1">
    <location>
        <position position="1"/>
    </location>
</feature>
<feature type="non-terminal residue" evidence="1">
    <location>
        <position position="278"/>
    </location>
</feature>
<gene>
    <name evidence="1" type="ORF">S01H4_11854</name>
</gene>
<organism evidence="1">
    <name type="scientific">marine sediment metagenome</name>
    <dbReference type="NCBI Taxonomy" id="412755"/>
    <lineage>
        <taxon>unclassified sequences</taxon>
        <taxon>metagenomes</taxon>
        <taxon>ecological metagenomes</taxon>
    </lineage>
</organism>
<dbReference type="AlphaFoldDB" id="X0ZDD4"/>
<comment type="caution">
    <text evidence="1">The sequence shown here is derived from an EMBL/GenBank/DDBJ whole genome shotgun (WGS) entry which is preliminary data.</text>
</comment>
<reference evidence="1" key="1">
    <citation type="journal article" date="2014" name="Front. Microbiol.">
        <title>High frequency of phylogenetically diverse reductive dehalogenase-homologous genes in deep subseafloor sedimentary metagenomes.</title>
        <authorList>
            <person name="Kawai M."/>
            <person name="Futagami T."/>
            <person name="Toyoda A."/>
            <person name="Takaki Y."/>
            <person name="Nishi S."/>
            <person name="Hori S."/>
            <person name="Arai W."/>
            <person name="Tsubouchi T."/>
            <person name="Morono Y."/>
            <person name="Uchiyama I."/>
            <person name="Ito T."/>
            <person name="Fujiyama A."/>
            <person name="Inagaki F."/>
            <person name="Takami H."/>
        </authorList>
    </citation>
    <scope>NUCLEOTIDE SEQUENCE</scope>
    <source>
        <strain evidence="1">Expedition CK06-06</strain>
    </source>
</reference>
<proteinExistence type="predicted"/>
<name>X0ZDD4_9ZZZZ</name>
<accession>X0ZDD4</accession>
<protein>
    <submittedName>
        <fullName evidence="1">Uncharacterized protein</fullName>
    </submittedName>
</protein>
<evidence type="ECO:0000313" key="1">
    <source>
        <dbReference type="EMBL" id="GAG58348.1"/>
    </source>
</evidence>
<dbReference type="EMBL" id="BART01004894">
    <property type="protein sequence ID" value="GAG58348.1"/>
    <property type="molecule type" value="Genomic_DNA"/>
</dbReference>